<keyword evidence="1" id="KW-0812">Transmembrane</keyword>
<dbReference type="RefSeq" id="WP_087102137.1">
    <property type="nucleotide sequence ID" value="NZ_FWFG01000016.1"/>
</dbReference>
<dbReference type="EMBL" id="FWFG01000016">
    <property type="protein sequence ID" value="SLM88497.1"/>
    <property type="molecule type" value="Genomic_DNA"/>
</dbReference>
<dbReference type="InterPro" id="IPR056074">
    <property type="entry name" value="DUF7657"/>
</dbReference>
<feature type="transmembrane region" description="Helical" evidence="1">
    <location>
        <begin position="161"/>
        <end position="178"/>
    </location>
</feature>
<feature type="transmembrane region" description="Helical" evidence="1">
    <location>
        <begin position="392"/>
        <end position="411"/>
    </location>
</feature>
<accession>A0A1X6WU30</accession>
<evidence type="ECO:0000256" key="1">
    <source>
        <dbReference type="SAM" id="Phobius"/>
    </source>
</evidence>
<dbReference type="Pfam" id="PF24677">
    <property type="entry name" value="DUF7657"/>
    <property type="match status" value="1"/>
</dbReference>
<keyword evidence="1" id="KW-1133">Transmembrane helix</keyword>
<dbReference type="Proteomes" id="UP000195981">
    <property type="component" value="Unassembled WGS sequence"/>
</dbReference>
<evidence type="ECO:0000313" key="4">
    <source>
        <dbReference type="EMBL" id="SLM88497.1"/>
    </source>
</evidence>
<gene>
    <name evidence="4" type="ORF">FM110_01885</name>
</gene>
<feature type="transmembrane region" description="Helical" evidence="1">
    <location>
        <begin position="207"/>
        <end position="223"/>
    </location>
</feature>
<keyword evidence="1" id="KW-0472">Membrane</keyword>
<feature type="transmembrane region" description="Helical" evidence="1">
    <location>
        <begin position="447"/>
        <end position="465"/>
    </location>
</feature>
<dbReference type="InterPro" id="IPR056071">
    <property type="entry name" value="DUF7654"/>
</dbReference>
<feature type="transmembrane region" description="Helical" evidence="1">
    <location>
        <begin position="418"/>
        <end position="435"/>
    </location>
</feature>
<protein>
    <submittedName>
        <fullName evidence="4">Uncharacterized protein</fullName>
    </submittedName>
</protein>
<feature type="transmembrane region" description="Helical" evidence="1">
    <location>
        <begin position="326"/>
        <end position="342"/>
    </location>
</feature>
<dbReference type="AlphaFoldDB" id="A0A1X6WU30"/>
<feature type="transmembrane region" description="Helical" evidence="1">
    <location>
        <begin position="477"/>
        <end position="496"/>
    </location>
</feature>
<evidence type="ECO:0000259" key="3">
    <source>
        <dbReference type="Pfam" id="PF24677"/>
    </source>
</evidence>
<sequence>MPSHIEQDESASSSGLPRWHRILLGIVMVAYALLTLTGTTTSSIGTRFLTVDRAHDLNLLGSPQLIRSDEYNVGTPIQLSMLATGGAPSLSPLGAEASLVHRYPVGPFQTLAFWDVLPYHLSGIVPDAMLFAAHWWLPSLLVLVCMPSWMHAMGGSRSMGWLAGVLVVLAPSNFWWSLQPTQQTAYILAGCTALLSAGRRLESGQRLMPVLLVAVGGICIAGMPSNYLLWSLLLGGGILLATTVRVLAAGSKAQIIALVATGVLAAGLGAGVLWEGRAGLEALGSTLYPGHRRSSAAALDAGQVFGAPLLSALAAGDPAESNASELSSAYSVALLLIPFAWVMSTTRVRSRARAGEIALAAWGGLWLLWAFVSLGDLGEMIPIASSVPPVRAAQSIGIIGTTALCLALSSARRSDTGIALLGASTAALATVRAGSVLEAGPLPDLNVLMVWIAGALVGLIAFLLLHEGRLRPWIRMTGPILATVCAVLVVASASPLQAGLGDLRGSATAEHLRAEGAAARAEGSLWVTDDSDVDVIMLANGVPSLSGLQRSGPDVEFWERLDPDHDFEVAWNRGGGYSAFGFEPGAQPRVETDGFDYIRTVVDPCDLIELVPEVTHVVSENDLSASTCLSPTETIRWSGKTYTIYTAESTS</sequence>
<reference evidence="4 5" key="1">
    <citation type="submission" date="2017-02" db="EMBL/GenBank/DDBJ databases">
        <authorList>
            <person name="Peterson S.W."/>
        </authorList>
    </citation>
    <scope>NUCLEOTIDE SEQUENCE [LARGE SCALE GENOMIC DNA]</scope>
    <source>
        <strain evidence="4 5">CIP104813</strain>
    </source>
</reference>
<feature type="domain" description="DUF7654" evidence="2">
    <location>
        <begin position="519"/>
        <end position="647"/>
    </location>
</feature>
<organism evidence="4 5">
    <name type="scientific">Brachybacterium nesterenkovii</name>
    <dbReference type="NCBI Taxonomy" id="47847"/>
    <lineage>
        <taxon>Bacteria</taxon>
        <taxon>Bacillati</taxon>
        <taxon>Actinomycetota</taxon>
        <taxon>Actinomycetes</taxon>
        <taxon>Micrococcales</taxon>
        <taxon>Dermabacteraceae</taxon>
        <taxon>Brachybacterium</taxon>
    </lineage>
</organism>
<evidence type="ECO:0000313" key="5">
    <source>
        <dbReference type="Proteomes" id="UP000195981"/>
    </source>
</evidence>
<name>A0A1X6WU30_9MICO</name>
<feature type="transmembrane region" description="Helical" evidence="1">
    <location>
        <begin position="255"/>
        <end position="274"/>
    </location>
</feature>
<evidence type="ECO:0000259" key="2">
    <source>
        <dbReference type="Pfam" id="PF24672"/>
    </source>
</evidence>
<feature type="domain" description="DUF7657" evidence="3">
    <location>
        <begin position="22"/>
        <end position="409"/>
    </location>
</feature>
<dbReference type="Pfam" id="PF24672">
    <property type="entry name" value="DUF7654"/>
    <property type="match status" value="1"/>
</dbReference>
<feature type="transmembrane region" description="Helical" evidence="1">
    <location>
        <begin position="22"/>
        <end position="44"/>
    </location>
</feature>
<keyword evidence="5" id="KW-1185">Reference proteome</keyword>
<proteinExistence type="predicted"/>
<feature type="transmembrane region" description="Helical" evidence="1">
    <location>
        <begin position="128"/>
        <end position="149"/>
    </location>
</feature>
<feature type="transmembrane region" description="Helical" evidence="1">
    <location>
        <begin position="354"/>
        <end position="372"/>
    </location>
</feature>
<dbReference type="OrthoDB" id="3176622at2"/>
<feature type="transmembrane region" description="Helical" evidence="1">
    <location>
        <begin position="229"/>
        <end position="248"/>
    </location>
</feature>